<evidence type="ECO:0000313" key="5">
    <source>
        <dbReference type="Proteomes" id="UP000316093"/>
    </source>
</evidence>
<proteinExistence type="predicted"/>
<gene>
    <name evidence="4" type="ORF">FIV34_13370</name>
</gene>
<dbReference type="RefSeq" id="WP_139983569.1">
    <property type="nucleotide sequence ID" value="NZ_CP041046.1"/>
</dbReference>
<evidence type="ECO:0000259" key="3">
    <source>
        <dbReference type="SMART" id="SM00460"/>
    </source>
</evidence>
<organism evidence="4 5">
    <name type="scientific">Luteibacter pinisoli</name>
    <dbReference type="NCBI Taxonomy" id="2589080"/>
    <lineage>
        <taxon>Bacteria</taxon>
        <taxon>Pseudomonadati</taxon>
        <taxon>Pseudomonadota</taxon>
        <taxon>Gammaproteobacteria</taxon>
        <taxon>Lysobacterales</taxon>
        <taxon>Rhodanobacteraceae</taxon>
        <taxon>Luteibacter</taxon>
    </lineage>
</organism>
<dbReference type="Pfam" id="PF01841">
    <property type="entry name" value="Transglut_core"/>
    <property type="match status" value="1"/>
</dbReference>
<dbReference type="InterPro" id="IPR002931">
    <property type="entry name" value="Transglutaminase-like"/>
</dbReference>
<feature type="domain" description="Transglutaminase-like" evidence="3">
    <location>
        <begin position="370"/>
        <end position="436"/>
    </location>
</feature>
<feature type="signal peptide" evidence="2">
    <location>
        <begin position="1"/>
        <end position="21"/>
    </location>
</feature>
<keyword evidence="2" id="KW-0732">Signal</keyword>
<reference evidence="4 5" key="1">
    <citation type="submission" date="2019-06" db="EMBL/GenBank/DDBJ databases">
        <title>A complete genome sequence for Luteibacter pinisoli MAH-14.</title>
        <authorList>
            <person name="Baltrus D.A."/>
        </authorList>
    </citation>
    <scope>NUCLEOTIDE SEQUENCE [LARGE SCALE GENOMIC DNA]</scope>
    <source>
        <strain evidence="4 5">MAH-14</strain>
    </source>
</reference>
<feature type="chain" id="PRO_5021321878" evidence="2">
    <location>
        <begin position="22"/>
        <end position="505"/>
    </location>
</feature>
<feature type="region of interest" description="Disordered" evidence="1">
    <location>
        <begin position="477"/>
        <end position="505"/>
    </location>
</feature>
<evidence type="ECO:0000313" key="4">
    <source>
        <dbReference type="EMBL" id="QDE40135.1"/>
    </source>
</evidence>
<sequence length="505" mass="54650">MRVPHAVVAGLLCFTPVAAFASDTWMTVMLDGQKVGKVHVHREVQGGQVVTTQSLDMRLSRFKTPMVTHTEARLVETAAGTPVAFSTKSGQGTETSEVDAQPHAPQVFQLATTLAGQTKVSLLQWPEGATLAEGQRVATTAHGFQPGTTYPLRVFQPERQQVANVDVTVVGDEIVDLPGGKERLHHLKQELKGSNGSQWTDTWVDDNGIIRRSIAPMLAYHIEMAACDEACASAPDQDVDVLRTAMSPSPRLVPGALRIAPIRYRISVTGTHPQPFVETDEQHVSSVTAGVYQLDVGRPLPHGDEPGPTSEDTEANPWVQSDAPAIRDAARDIVGDASSDMARMRRLRSYLTKAIDTKGMDIGYASALDTLQSLKGDCTEHAVLLTALARSLGIPARVVTGLVYVDRFAGASRVFIPHAWTQAWLGDRWVSFDSAQGRYDSTHIALGVGDGAPWRFFQAMASLGSIHIESVTPTAQMMDMPPESARPDSMPERYTMPVTPPPASH</sequence>
<evidence type="ECO:0000256" key="1">
    <source>
        <dbReference type="SAM" id="MobiDB-lite"/>
    </source>
</evidence>
<dbReference type="SUPFAM" id="SSF54001">
    <property type="entry name" value="Cysteine proteinases"/>
    <property type="match status" value="1"/>
</dbReference>
<dbReference type="InterPro" id="IPR038765">
    <property type="entry name" value="Papain-like_cys_pep_sf"/>
</dbReference>
<dbReference type="EMBL" id="CP041046">
    <property type="protein sequence ID" value="QDE40135.1"/>
    <property type="molecule type" value="Genomic_DNA"/>
</dbReference>
<evidence type="ECO:0000256" key="2">
    <source>
        <dbReference type="SAM" id="SignalP"/>
    </source>
</evidence>
<dbReference type="Proteomes" id="UP000316093">
    <property type="component" value="Chromosome"/>
</dbReference>
<dbReference type="SMART" id="SM00460">
    <property type="entry name" value="TGc"/>
    <property type="match status" value="1"/>
</dbReference>
<accession>A0A4Y5Z725</accession>
<dbReference type="OrthoDB" id="9804872at2"/>
<feature type="region of interest" description="Disordered" evidence="1">
    <location>
        <begin position="296"/>
        <end position="320"/>
    </location>
</feature>
<dbReference type="KEGG" id="lpy:FIV34_13370"/>
<keyword evidence="5" id="KW-1185">Reference proteome</keyword>
<protein>
    <submittedName>
        <fullName evidence="4">Transglutaminase domain-containing protein</fullName>
    </submittedName>
</protein>
<dbReference type="AlphaFoldDB" id="A0A4Y5Z725"/>
<dbReference type="Gene3D" id="3.10.620.30">
    <property type="match status" value="1"/>
</dbReference>
<name>A0A4Y5Z725_9GAMM</name>
<dbReference type="PANTHER" id="PTHR33490">
    <property type="entry name" value="BLR5614 PROTEIN-RELATED"/>
    <property type="match status" value="1"/>
</dbReference>